<dbReference type="Proteomes" id="UP000315164">
    <property type="component" value="Unassembled WGS sequence"/>
</dbReference>
<evidence type="ECO:0000313" key="3">
    <source>
        <dbReference type="EMBL" id="TRB71168.1"/>
    </source>
</evidence>
<dbReference type="Proteomes" id="UP000254802">
    <property type="component" value="Unassembled WGS sequence"/>
</dbReference>
<reference evidence="1 4" key="1">
    <citation type="submission" date="2018-06" db="EMBL/GenBank/DDBJ databases">
        <authorList>
            <consortium name="Pathogen Informatics"/>
            <person name="Doyle S."/>
        </authorList>
    </citation>
    <scope>NUCLEOTIDE SEQUENCE [LARGE SCALE GENOMIC DNA]</scope>
    <source>
        <strain evidence="1 4">NCTC10638</strain>
    </source>
</reference>
<dbReference type="KEGG" id="mhaq:WC39_09025"/>
<evidence type="ECO:0000313" key="6">
    <source>
        <dbReference type="Proteomes" id="UP000318394"/>
    </source>
</evidence>
<organism evidence="3 5">
    <name type="scientific">Mannheimia haemolytica</name>
    <name type="common">Pasteurella haemolytica</name>
    <dbReference type="NCBI Taxonomy" id="75985"/>
    <lineage>
        <taxon>Bacteria</taxon>
        <taxon>Pseudomonadati</taxon>
        <taxon>Pseudomonadota</taxon>
        <taxon>Gammaproteobacteria</taxon>
        <taxon>Pasteurellales</taxon>
        <taxon>Pasteurellaceae</taxon>
        <taxon>Mannheimia</taxon>
    </lineage>
</organism>
<sequence>MTNQQLLAIAQEYRERYQDNHPCMLSSGYVRIYQGEAYGWCAEKGEANTECPEALLVSLTGDIFEAVGGDKLKGAKKWQPYKKE</sequence>
<dbReference type="EMBL" id="UGPN01000002">
    <property type="protein sequence ID" value="STY61058.1"/>
    <property type="molecule type" value="Genomic_DNA"/>
</dbReference>
<keyword evidence="6" id="KW-1185">Reference proteome</keyword>
<evidence type="ECO:0000313" key="1">
    <source>
        <dbReference type="EMBL" id="STY61058.1"/>
    </source>
</evidence>
<accession>A0A249A0Y0</accession>
<evidence type="ECO:0000313" key="2">
    <source>
        <dbReference type="EMBL" id="TRB33588.1"/>
    </source>
</evidence>
<protein>
    <submittedName>
        <fullName evidence="3">Uncharacterized protein</fullName>
    </submittedName>
</protein>
<evidence type="ECO:0000313" key="5">
    <source>
        <dbReference type="Proteomes" id="UP000315164"/>
    </source>
</evidence>
<dbReference type="AlphaFoldDB" id="A0A249A0Y0"/>
<dbReference type="Proteomes" id="UP000318394">
    <property type="component" value="Unassembled WGS sequence"/>
</dbReference>
<dbReference type="RefSeq" id="WP_006248357.1">
    <property type="nucleotide sequence ID" value="NZ_CP011098.1"/>
</dbReference>
<dbReference type="GeneID" id="67369511"/>
<dbReference type="KEGG" id="mhay:VK67_09025"/>
<evidence type="ECO:0000313" key="4">
    <source>
        <dbReference type="Proteomes" id="UP000254802"/>
    </source>
</evidence>
<dbReference type="EMBL" id="VAJB01000069">
    <property type="protein sequence ID" value="TRB71168.1"/>
    <property type="molecule type" value="Genomic_DNA"/>
</dbReference>
<name>A0A249A0Y0_MANHA</name>
<dbReference type="STRING" id="75985.WC39_09025"/>
<proteinExistence type="predicted"/>
<reference evidence="5 6" key="2">
    <citation type="journal article" date="2019" name="Vet. Microbiol.">
        <title>Genetic characterization of susceptible and multi-drug resistant Mannheimia haemolytica isolated from high-risk stocker calves prior to and after antimicrobial metaphylaxis.</title>
        <authorList>
            <person name="Snyder E.R."/>
            <person name="Alvarez-Narvaez S."/>
            <person name="Credille B.C."/>
        </authorList>
    </citation>
    <scope>NUCLEOTIDE SEQUENCE [LARGE SCALE GENOMIC DNA]</scope>
    <source>
        <strain evidence="3 5">UGA-R5-128-1</strain>
        <strain evidence="2 6">UGA-R7-163-1</strain>
    </source>
</reference>
<gene>
    <name evidence="3" type="ORF">FEA53_13685</name>
    <name evidence="2" type="ORF">FEB89_13655</name>
    <name evidence="1" type="ORF">NCTC10638_02265</name>
</gene>
<dbReference type="EMBL" id="VAJI01000072">
    <property type="protein sequence ID" value="TRB33588.1"/>
    <property type="molecule type" value="Genomic_DNA"/>
</dbReference>